<dbReference type="CDD" id="cd10027">
    <property type="entry name" value="UDG-F1-like"/>
    <property type="match status" value="1"/>
</dbReference>
<comment type="similarity">
    <text evidence="1">Belongs to the uracil-DNA glycosylase (UDG) superfamily. UNG family.</text>
</comment>
<evidence type="ECO:0000256" key="5">
    <source>
        <dbReference type="PROSITE-ProRule" id="PRU10072"/>
    </source>
</evidence>
<dbReference type="SMART" id="SM00986">
    <property type="entry name" value="UDG"/>
    <property type="match status" value="1"/>
</dbReference>
<comment type="caution">
    <text evidence="7">The sequence shown here is derived from an EMBL/GenBank/DDBJ whole genome shotgun (WGS) entry which is preliminary data.</text>
</comment>
<dbReference type="PROSITE" id="PS00130">
    <property type="entry name" value="U_DNA_GLYCOSYLASE"/>
    <property type="match status" value="1"/>
</dbReference>
<dbReference type="InterPro" id="IPR002043">
    <property type="entry name" value="UDG_fam1"/>
</dbReference>
<dbReference type="EMBL" id="JADAQX010001043">
    <property type="protein sequence ID" value="KAF8819007.1"/>
    <property type="molecule type" value="Genomic_DNA"/>
</dbReference>
<dbReference type="PANTHER" id="PTHR11264:SF0">
    <property type="entry name" value="URACIL-DNA GLYCOSYLASE"/>
    <property type="match status" value="1"/>
</dbReference>
<protein>
    <recommendedName>
        <fullName evidence="6">Uracil-DNA glycosylase-like domain-containing protein</fullName>
    </recommendedName>
</protein>
<dbReference type="InterPro" id="IPR018085">
    <property type="entry name" value="Ura-DNA_Glyclase_AS"/>
</dbReference>
<dbReference type="NCBIfam" id="TIGR00628">
    <property type="entry name" value="ung"/>
    <property type="match status" value="1"/>
</dbReference>
<feature type="active site" description="Proton acceptor" evidence="5">
    <location>
        <position position="181"/>
    </location>
</feature>
<gene>
    <name evidence="7" type="ORF">IE077_001935</name>
</gene>
<dbReference type="PANTHER" id="PTHR11264">
    <property type="entry name" value="URACIL-DNA GLYCOSYLASE"/>
    <property type="match status" value="1"/>
</dbReference>
<sequence>MRRQTNYCKPVVEIMHHSGKRKRATAQSSLEDFFKKASHSAKNACSSSDACCINEEQLEDYSGLENSGVSITKFNESPYLLFAAVTGSSYPSKNRNISINSNGLSGAQSFAEDDLKKWSYFLGDEFEALRNELKKHYIQHCLSIVKRDRQTKKVYPPEHLVFNAFKLTPLGKVKVVIVGQDPYHQPGQAMGLCFSVPRGISCPPSLKNILKEIGCTSNHGDLTSWGEQGVFLLNSLLTVVDSRPMSHKDLGWERFTDGVIDIINSRCENTRLSQVFKTDHHPIDQHSKPAQKKAARVNRKKHHVLEAGHPSPLSVRFFQASLMVACCYSAKSVTHWRNNCTLSFPIGLNQAFSCSEVFKPFKIWDAILIRKTLGCLEFFVVLFPYGLRGCTVTFLTPISAKQERGSLALFVDVNVVSIFKNVMNCCMPLDGISSSGSFHHKNDIFSAGQKSEISICPNIADFLL</sequence>
<dbReference type="InterPro" id="IPR005122">
    <property type="entry name" value="Uracil-DNA_glycosylase-like"/>
</dbReference>
<dbReference type="Pfam" id="PF03167">
    <property type="entry name" value="UDG"/>
    <property type="match status" value="1"/>
</dbReference>
<dbReference type="SMART" id="SM00987">
    <property type="entry name" value="UreE_C"/>
    <property type="match status" value="1"/>
</dbReference>
<keyword evidence="4" id="KW-0234">DNA repair</keyword>
<evidence type="ECO:0000256" key="2">
    <source>
        <dbReference type="ARBA" id="ARBA00022763"/>
    </source>
</evidence>
<keyword evidence="8" id="KW-1185">Reference proteome</keyword>
<evidence type="ECO:0000256" key="1">
    <source>
        <dbReference type="ARBA" id="ARBA00008184"/>
    </source>
</evidence>
<evidence type="ECO:0000259" key="6">
    <source>
        <dbReference type="SMART" id="SM00986"/>
    </source>
</evidence>
<reference evidence="7 8" key="1">
    <citation type="journal article" date="2020" name="bioRxiv">
        <title>Metabolic contributions of an alphaproteobacterial endosymbiont in the apicomplexan Cardiosporidium cionae.</title>
        <authorList>
            <person name="Hunter E.S."/>
            <person name="Paight C.J."/>
            <person name="Lane C.E."/>
        </authorList>
    </citation>
    <scope>NUCLEOTIDE SEQUENCE [LARGE SCALE GENOMIC DNA]</scope>
    <source>
        <strain evidence="7">ESH_2018</strain>
    </source>
</reference>
<dbReference type="Gene3D" id="3.40.470.10">
    <property type="entry name" value="Uracil-DNA glycosylase-like domain"/>
    <property type="match status" value="1"/>
</dbReference>
<dbReference type="Proteomes" id="UP000823046">
    <property type="component" value="Unassembled WGS sequence"/>
</dbReference>
<evidence type="ECO:0000313" key="8">
    <source>
        <dbReference type="Proteomes" id="UP000823046"/>
    </source>
</evidence>
<name>A0ABQ7J4V1_9APIC</name>
<evidence type="ECO:0000256" key="4">
    <source>
        <dbReference type="ARBA" id="ARBA00023204"/>
    </source>
</evidence>
<proteinExistence type="inferred from homology"/>
<evidence type="ECO:0000256" key="3">
    <source>
        <dbReference type="ARBA" id="ARBA00022801"/>
    </source>
</evidence>
<feature type="domain" description="Uracil-DNA glycosylase-like" evidence="6">
    <location>
        <begin position="166"/>
        <end position="331"/>
    </location>
</feature>
<dbReference type="NCBIfam" id="NF003592">
    <property type="entry name" value="PRK05254.1-5"/>
    <property type="match status" value="1"/>
</dbReference>
<accession>A0ABQ7J4V1</accession>
<evidence type="ECO:0000313" key="7">
    <source>
        <dbReference type="EMBL" id="KAF8819007.1"/>
    </source>
</evidence>
<dbReference type="SUPFAM" id="SSF52141">
    <property type="entry name" value="Uracil-DNA glycosylase-like"/>
    <property type="match status" value="1"/>
</dbReference>
<keyword evidence="2" id="KW-0227">DNA damage</keyword>
<keyword evidence="3" id="KW-0378">Hydrolase</keyword>
<organism evidence="7 8">
    <name type="scientific">Cardiosporidium cionae</name>
    <dbReference type="NCBI Taxonomy" id="476202"/>
    <lineage>
        <taxon>Eukaryota</taxon>
        <taxon>Sar</taxon>
        <taxon>Alveolata</taxon>
        <taxon>Apicomplexa</taxon>
        <taxon>Aconoidasida</taxon>
        <taxon>Nephromycida</taxon>
        <taxon>Cardiosporidium</taxon>
    </lineage>
</organism>
<dbReference type="InterPro" id="IPR036895">
    <property type="entry name" value="Uracil-DNA_glycosylase-like_sf"/>
</dbReference>